<evidence type="ECO:0000313" key="2">
    <source>
        <dbReference type="Proteomes" id="UP000002668"/>
    </source>
</evidence>
<reference evidence="2" key="1">
    <citation type="journal article" date="2011" name="Nat. Commun.">
        <title>Effector diversification within compartments of the Leptosphaeria maculans genome affected by Repeat-Induced Point mutations.</title>
        <authorList>
            <person name="Rouxel T."/>
            <person name="Grandaubert J."/>
            <person name="Hane J.K."/>
            <person name="Hoede C."/>
            <person name="van de Wouw A.P."/>
            <person name="Couloux A."/>
            <person name="Dominguez V."/>
            <person name="Anthouard V."/>
            <person name="Bally P."/>
            <person name="Bourras S."/>
            <person name="Cozijnsen A.J."/>
            <person name="Ciuffetti L.M."/>
            <person name="Degrave A."/>
            <person name="Dilmaghani A."/>
            <person name="Duret L."/>
            <person name="Fudal I."/>
            <person name="Goodwin S.B."/>
            <person name="Gout L."/>
            <person name="Glaser N."/>
            <person name="Linglin J."/>
            <person name="Kema G.H.J."/>
            <person name="Lapalu N."/>
            <person name="Lawrence C.B."/>
            <person name="May K."/>
            <person name="Meyer M."/>
            <person name="Ollivier B."/>
            <person name="Poulain J."/>
            <person name="Schoch C.L."/>
            <person name="Simon A."/>
            <person name="Spatafora J.W."/>
            <person name="Stachowiak A."/>
            <person name="Turgeon B.G."/>
            <person name="Tyler B.M."/>
            <person name="Vincent D."/>
            <person name="Weissenbach J."/>
            <person name="Amselem J."/>
            <person name="Quesneville H."/>
            <person name="Oliver R.P."/>
            <person name="Wincker P."/>
            <person name="Balesdent M.-H."/>
            <person name="Howlett B.J."/>
        </authorList>
    </citation>
    <scope>NUCLEOTIDE SEQUENCE [LARGE SCALE GENOMIC DNA]</scope>
    <source>
        <strain evidence="2">JN3 / isolate v23.1.3 / race Av1-4-5-6-7-8</strain>
    </source>
</reference>
<evidence type="ECO:0000313" key="1">
    <source>
        <dbReference type="EMBL" id="CBY01082.1"/>
    </source>
</evidence>
<dbReference type="EMBL" id="FP929138">
    <property type="protein sequence ID" value="CBY01082.1"/>
    <property type="molecule type" value="Genomic_DNA"/>
</dbReference>
<protein>
    <submittedName>
        <fullName evidence="1">Predicted protein</fullName>
    </submittedName>
</protein>
<dbReference type="AlphaFoldDB" id="E5ABP1"/>
<dbReference type="Proteomes" id="UP000002668">
    <property type="component" value="Genome"/>
</dbReference>
<dbReference type="InParanoid" id="E5ABP1"/>
<name>E5ABP1_LEPMJ</name>
<proteinExistence type="predicted"/>
<dbReference type="HOGENOM" id="CLU_2590199_0_0_1"/>
<accession>E5ABP1</accession>
<dbReference type="VEuPathDB" id="FungiDB:LEMA_uP022120.1"/>
<sequence length="80" mass="9220">MWIATQYAMSIDSHVDTLPQPLVGYNAGLYVPYVQYYTGTVRPSQHLLCVAINSGAKRVRKRTEKERSGKEMRVAFFFFE</sequence>
<gene>
    <name evidence="1" type="ORF">LEMA_uP022120.1</name>
</gene>
<organism evidence="2">
    <name type="scientific">Leptosphaeria maculans (strain JN3 / isolate v23.1.3 / race Av1-4-5-6-7-8)</name>
    <name type="common">Blackleg fungus</name>
    <name type="synonym">Phoma lingam</name>
    <dbReference type="NCBI Taxonomy" id="985895"/>
    <lineage>
        <taxon>Eukaryota</taxon>
        <taxon>Fungi</taxon>
        <taxon>Dikarya</taxon>
        <taxon>Ascomycota</taxon>
        <taxon>Pezizomycotina</taxon>
        <taxon>Dothideomycetes</taxon>
        <taxon>Pleosporomycetidae</taxon>
        <taxon>Pleosporales</taxon>
        <taxon>Pleosporineae</taxon>
        <taxon>Leptosphaeriaceae</taxon>
        <taxon>Plenodomus</taxon>
        <taxon>Plenodomus lingam/Leptosphaeria maculans species complex</taxon>
    </lineage>
</organism>
<keyword evidence="2" id="KW-1185">Reference proteome</keyword>